<sequence>MILSSDSKGSENLVIDERTHLLGSIDDSEYHVKIDNLYGGYDVLDPFLKNIRMRVKRGHIYSLLGPSAAGKTTILKIILGLLRPISGKIEVLGNTPTIKQGKRIGYMPQDLSLYQELTIGQTLYFYGKLMGMCSSLINKRIKVLSETLDLPPKKFLISNLSGGQKRRTSFAVAMLHEPELLILDEPTVGVDPILREKIWKYIRDLTKKGVTIMITTHYIEEAIDGDSVCFVRNGEILDEGPPRDLIEKYNFGTLEKTFCFLCQQRDNHFLGVDTESNSLIETTQFELNNRTNGNQNNWVLNRGPDENILEELKKKDPHQFNWTDSENIENSRFVSESEEKNEHHNYNWKKKRKKKTKFEKAFLSRFFTPTKIFANSKMKCEILLRFPLVLFLLIIIPGIIVWIASTAFAHDPYHIYFSLFNEDEGVKTPNVTLNVGDEITAALKKFQTGPSPIFDLRNVETQYNSLAELRDAVWMGDLIGYMHIKKEFSYASIERFTKCSTNKTLIEKSIAGVYLDMSNMEIIVSIEKALENSFVEICAKLEQGISTKEFLPIDLKAVYGTPVPSFKTFVLPSLIMVISFSFALFLTSIGVVREKILGVIERIFVTGTSTLDVVLGIISTNLLTLFLQLGILFPIVIYGFGVKCEGNFVLLVLGAVLIAITGMSGGLLIGFLVSHEFEAMVFSFCFFFLNLSISGGSWPNEAQPAWLRKISMSLPTTHSSLLSRSIMVRGWGLHHFIVWRGFLIILSWNTFYIILIALLTKNVIKPKPIKTFGIFKRKKSLGQQW</sequence>
<keyword evidence="4" id="KW-0067">ATP-binding</keyword>
<evidence type="ECO:0000256" key="7">
    <source>
        <dbReference type="SAM" id="Phobius"/>
    </source>
</evidence>
<feature type="domain" description="ABC transporter" evidence="8">
    <location>
        <begin position="32"/>
        <end position="258"/>
    </location>
</feature>
<dbReference type="Proteomes" id="UP001146793">
    <property type="component" value="Unassembled WGS sequence"/>
</dbReference>
<feature type="transmembrane region" description="Helical" evidence="7">
    <location>
        <begin position="648"/>
        <end position="672"/>
    </location>
</feature>
<gene>
    <name evidence="10" type="ORF">M0812_03873</name>
</gene>
<dbReference type="SMART" id="SM00382">
    <property type="entry name" value="AAA"/>
    <property type="match status" value="1"/>
</dbReference>
<dbReference type="EMBL" id="JANTQA010000008">
    <property type="protein sequence ID" value="KAJ3452109.1"/>
    <property type="molecule type" value="Genomic_DNA"/>
</dbReference>
<keyword evidence="5 7" id="KW-1133">Transmembrane helix</keyword>
<evidence type="ECO:0000256" key="3">
    <source>
        <dbReference type="ARBA" id="ARBA00022741"/>
    </source>
</evidence>
<evidence type="ECO:0000256" key="6">
    <source>
        <dbReference type="ARBA" id="ARBA00023136"/>
    </source>
</evidence>
<feature type="transmembrane region" description="Helical" evidence="7">
    <location>
        <begin position="382"/>
        <end position="404"/>
    </location>
</feature>
<evidence type="ECO:0000313" key="10">
    <source>
        <dbReference type="EMBL" id="KAJ3452109.1"/>
    </source>
</evidence>
<evidence type="ECO:0000313" key="11">
    <source>
        <dbReference type="Proteomes" id="UP001146793"/>
    </source>
</evidence>
<dbReference type="Gene3D" id="3.40.50.300">
    <property type="entry name" value="P-loop containing nucleotide triphosphate hydrolases"/>
    <property type="match status" value="1"/>
</dbReference>
<organism evidence="10 11">
    <name type="scientific">Anaeramoeba flamelloides</name>
    <dbReference type="NCBI Taxonomy" id="1746091"/>
    <lineage>
        <taxon>Eukaryota</taxon>
        <taxon>Metamonada</taxon>
        <taxon>Anaeramoebidae</taxon>
        <taxon>Anaeramoeba</taxon>
    </lineage>
</organism>
<dbReference type="InterPro" id="IPR003439">
    <property type="entry name" value="ABC_transporter-like_ATP-bd"/>
</dbReference>
<evidence type="ECO:0000259" key="9">
    <source>
        <dbReference type="PROSITE" id="PS51012"/>
    </source>
</evidence>
<keyword evidence="3" id="KW-0547">Nucleotide-binding</keyword>
<dbReference type="PROSITE" id="PS50893">
    <property type="entry name" value="ABC_TRANSPORTER_2"/>
    <property type="match status" value="1"/>
</dbReference>
<reference evidence="10" key="1">
    <citation type="submission" date="2022-08" db="EMBL/GenBank/DDBJ databases">
        <title>Novel sulphate-reducing endosymbionts in the free-living metamonad Anaeramoeba.</title>
        <authorList>
            <person name="Jerlstrom-Hultqvist J."/>
            <person name="Cepicka I."/>
            <person name="Gallot-Lavallee L."/>
            <person name="Salas-Leiva D."/>
            <person name="Curtis B.A."/>
            <person name="Zahonova K."/>
            <person name="Pipaliya S."/>
            <person name="Dacks J."/>
            <person name="Roger A.J."/>
        </authorList>
    </citation>
    <scope>NUCLEOTIDE SEQUENCE</scope>
    <source>
        <strain evidence="10">Busselton2</strain>
    </source>
</reference>
<dbReference type="InterPro" id="IPR013525">
    <property type="entry name" value="ABC2_TM"/>
</dbReference>
<dbReference type="CDD" id="cd03230">
    <property type="entry name" value="ABC_DR_subfamily_A"/>
    <property type="match status" value="1"/>
</dbReference>
<evidence type="ECO:0000256" key="5">
    <source>
        <dbReference type="ARBA" id="ARBA00022989"/>
    </source>
</evidence>
<comment type="caution">
    <text evidence="10">The sequence shown here is derived from an EMBL/GenBank/DDBJ whole genome shotgun (WGS) entry which is preliminary data.</text>
</comment>
<evidence type="ECO:0000256" key="2">
    <source>
        <dbReference type="ARBA" id="ARBA00022692"/>
    </source>
</evidence>
<keyword evidence="6 7" id="KW-0472">Membrane</keyword>
<dbReference type="InterPro" id="IPR047817">
    <property type="entry name" value="ABC2_TM_bact-type"/>
</dbReference>
<dbReference type="AlphaFoldDB" id="A0AAV8AIS0"/>
<feature type="domain" description="ABC transmembrane type-2" evidence="9">
    <location>
        <begin position="535"/>
        <end position="763"/>
    </location>
</feature>
<feature type="transmembrane region" description="Helical" evidence="7">
    <location>
        <begin position="613"/>
        <end position="636"/>
    </location>
</feature>
<dbReference type="GO" id="GO:0016887">
    <property type="term" value="F:ATP hydrolysis activity"/>
    <property type="evidence" value="ECO:0007669"/>
    <property type="project" value="InterPro"/>
</dbReference>
<protein>
    <submittedName>
        <fullName evidence="10">Abc-type transporter</fullName>
    </submittedName>
</protein>
<evidence type="ECO:0000259" key="8">
    <source>
        <dbReference type="PROSITE" id="PS50893"/>
    </source>
</evidence>
<feature type="transmembrane region" description="Helical" evidence="7">
    <location>
        <begin position="569"/>
        <end position="592"/>
    </location>
</feature>
<accession>A0AAV8AIS0</accession>
<comment type="subcellular location">
    <subcellularLocation>
        <location evidence="1">Membrane</location>
        <topology evidence="1">Multi-pass membrane protein</topology>
    </subcellularLocation>
</comment>
<dbReference type="GO" id="GO:0005524">
    <property type="term" value="F:ATP binding"/>
    <property type="evidence" value="ECO:0007669"/>
    <property type="project" value="UniProtKB-KW"/>
</dbReference>
<proteinExistence type="predicted"/>
<dbReference type="Pfam" id="PF12698">
    <property type="entry name" value="ABC2_membrane_3"/>
    <property type="match status" value="1"/>
</dbReference>
<dbReference type="SUPFAM" id="SSF52540">
    <property type="entry name" value="P-loop containing nucleoside triphosphate hydrolases"/>
    <property type="match status" value="1"/>
</dbReference>
<keyword evidence="2 7" id="KW-0812">Transmembrane</keyword>
<feature type="transmembrane region" description="Helical" evidence="7">
    <location>
        <begin position="737"/>
        <end position="760"/>
    </location>
</feature>
<dbReference type="InterPro" id="IPR027417">
    <property type="entry name" value="P-loop_NTPase"/>
</dbReference>
<name>A0AAV8AIS0_9EUKA</name>
<dbReference type="PROSITE" id="PS51012">
    <property type="entry name" value="ABC_TM2"/>
    <property type="match status" value="1"/>
</dbReference>
<dbReference type="GO" id="GO:0140359">
    <property type="term" value="F:ABC-type transporter activity"/>
    <property type="evidence" value="ECO:0007669"/>
    <property type="project" value="InterPro"/>
</dbReference>
<evidence type="ECO:0000256" key="1">
    <source>
        <dbReference type="ARBA" id="ARBA00004141"/>
    </source>
</evidence>
<dbReference type="GO" id="GO:0016020">
    <property type="term" value="C:membrane"/>
    <property type="evidence" value="ECO:0007669"/>
    <property type="project" value="UniProtKB-SubCell"/>
</dbReference>
<dbReference type="PANTHER" id="PTHR43038:SF3">
    <property type="entry name" value="ABC TRANSPORTER G FAMILY MEMBER 20 ISOFORM X1"/>
    <property type="match status" value="1"/>
</dbReference>
<dbReference type="InterPro" id="IPR003593">
    <property type="entry name" value="AAA+_ATPase"/>
</dbReference>
<evidence type="ECO:0000256" key="4">
    <source>
        <dbReference type="ARBA" id="ARBA00022840"/>
    </source>
</evidence>
<dbReference type="Pfam" id="PF00005">
    <property type="entry name" value="ABC_tran"/>
    <property type="match status" value="1"/>
</dbReference>
<dbReference type="PANTHER" id="PTHR43038">
    <property type="entry name" value="ATP-BINDING CASSETTE, SUB-FAMILY H, MEMBER 1"/>
    <property type="match status" value="1"/>
</dbReference>
<feature type="transmembrane region" description="Helical" evidence="7">
    <location>
        <begin position="679"/>
        <end position="698"/>
    </location>
</feature>